<dbReference type="AlphaFoldDB" id="A0AA39R0Z8"/>
<proteinExistence type="predicted"/>
<dbReference type="EMBL" id="JAFEKC020000009">
    <property type="protein sequence ID" value="KAK0512917.1"/>
    <property type="molecule type" value="Genomic_DNA"/>
</dbReference>
<sequence length="212" mass="23038">MGDNFTNRALGHRMDTLRNRADKYLSTMALQANAEANSTQASPTVPAKENKRGSSAVASNAKAKSTTTTPTKANNDKTATKTSAAKNKVTKTTPVKGVTNAGVKKRSGPAPKGKMALKTEAKGKKEEVEEAECDSAIESRPIYLIDVIRYNRSSNGPMGIKRVRRRISQAYKVKAFGMEYPIEGLGDIFTMAHDFKSSQASTMLNLFFVSRL</sequence>
<evidence type="ECO:0000313" key="3">
    <source>
        <dbReference type="Proteomes" id="UP001166286"/>
    </source>
</evidence>
<evidence type="ECO:0000313" key="2">
    <source>
        <dbReference type="EMBL" id="KAK0512917.1"/>
    </source>
</evidence>
<reference evidence="2" key="1">
    <citation type="submission" date="2023-03" db="EMBL/GenBank/DDBJ databases">
        <title>Complete genome of Cladonia borealis.</title>
        <authorList>
            <person name="Park H."/>
        </authorList>
    </citation>
    <scope>NUCLEOTIDE SEQUENCE</scope>
    <source>
        <strain evidence="2">ANT050790</strain>
    </source>
</reference>
<accession>A0AA39R0Z8</accession>
<evidence type="ECO:0000256" key="1">
    <source>
        <dbReference type="SAM" id="MobiDB-lite"/>
    </source>
</evidence>
<comment type="caution">
    <text evidence="2">The sequence shown here is derived from an EMBL/GenBank/DDBJ whole genome shotgun (WGS) entry which is preliminary data.</text>
</comment>
<protein>
    <submittedName>
        <fullName evidence="2">Uncharacterized protein</fullName>
    </submittedName>
</protein>
<organism evidence="2 3">
    <name type="scientific">Cladonia borealis</name>
    <dbReference type="NCBI Taxonomy" id="184061"/>
    <lineage>
        <taxon>Eukaryota</taxon>
        <taxon>Fungi</taxon>
        <taxon>Dikarya</taxon>
        <taxon>Ascomycota</taxon>
        <taxon>Pezizomycotina</taxon>
        <taxon>Lecanoromycetes</taxon>
        <taxon>OSLEUM clade</taxon>
        <taxon>Lecanoromycetidae</taxon>
        <taxon>Lecanorales</taxon>
        <taxon>Lecanorineae</taxon>
        <taxon>Cladoniaceae</taxon>
        <taxon>Cladonia</taxon>
    </lineage>
</organism>
<feature type="compositionally biased region" description="Low complexity" evidence="1">
    <location>
        <begin position="54"/>
        <end position="73"/>
    </location>
</feature>
<keyword evidence="3" id="KW-1185">Reference proteome</keyword>
<dbReference type="Proteomes" id="UP001166286">
    <property type="component" value="Unassembled WGS sequence"/>
</dbReference>
<feature type="compositionally biased region" description="Polar residues" evidence="1">
    <location>
        <begin position="34"/>
        <end position="43"/>
    </location>
</feature>
<gene>
    <name evidence="2" type="ORF">JMJ35_004934</name>
</gene>
<feature type="region of interest" description="Disordered" evidence="1">
    <location>
        <begin position="34"/>
        <end position="124"/>
    </location>
</feature>
<feature type="compositionally biased region" description="Low complexity" evidence="1">
    <location>
        <begin position="80"/>
        <end position="99"/>
    </location>
</feature>
<name>A0AA39R0Z8_9LECA</name>